<keyword evidence="1" id="KW-0732">Signal</keyword>
<feature type="chain" id="PRO_5025503086" evidence="1">
    <location>
        <begin position="18"/>
        <end position="293"/>
    </location>
</feature>
<reference evidence="3" key="1">
    <citation type="journal article" date="2020" name="Stud. Mycol.">
        <title>101 Dothideomycetes genomes: a test case for predicting lifestyles and emergence of pathogens.</title>
        <authorList>
            <person name="Haridas S."/>
            <person name="Albert R."/>
            <person name="Binder M."/>
            <person name="Bloem J."/>
            <person name="Labutti K."/>
            <person name="Salamov A."/>
            <person name="Andreopoulos B."/>
            <person name="Baker S."/>
            <person name="Barry K."/>
            <person name="Bills G."/>
            <person name="Bluhm B."/>
            <person name="Cannon C."/>
            <person name="Castanera R."/>
            <person name="Culley D."/>
            <person name="Daum C."/>
            <person name="Ezra D."/>
            <person name="Gonzalez J."/>
            <person name="Henrissat B."/>
            <person name="Kuo A."/>
            <person name="Liang C."/>
            <person name="Lipzen A."/>
            <person name="Lutzoni F."/>
            <person name="Magnuson J."/>
            <person name="Mondo S."/>
            <person name="Nolan M."/>
            <person name="Ohm R."/>
            <person name="Pangilinan J."/>
            <person name="Park H.-J."/>
            <person name="Ramirez L."/>
            <person name="Alfaro M."/>
            <person name="Sun H."/>
            <person name="Tritt A."/>
            <person name="Yoshinaga Y."/>
            <person name="Zwiers L.-H."/>
            <person name="Turgeon B."/>
            <person name="Goodwin S."/>
            <person name="Spatafora J."/>
            <person name="Crous P."/>
            <person name="Grigoriev I."/>
        </authorList>
    </citation>
    <scope>NUCLEOTIDE SEQUENCE</scope>
    <source>
        <strain evidence="3">CBS 123094</strain>
    </source>
</reference>
<dbReference type="EMBL" id="ML977639">
    <property type="protein sequence ID" value="KAF1995387.1"/>
    <property type="molecule type" value="Genomic_DNA"/>
</dbReference>
<evidence type="ECO:0000313" key="3">
    <source>
        <dbReference type="EMBL" id="KAF1995387.1"/>
    </source>
</evidence>
<dbReference type="Proteomes" id="UP000799779">
    <property type="component" value="Unassembled WGS sequence"/>
</dbReference>
<feature type="signal peptide" evidence="1">
    <location>
        <begin position="1"/>
        <end position="17"/>
    </location>
</feature>
<gene>
    <name evidence="3" type="ORF">P154DRAFT_526316</name>
</gene>
<dbReference type="InterPro" id="IPR024079">
    <property type="entry name" value="MetalloPept_cat_dom_sf"/>
</dbReference>
<dbReference type="GO" id="GO:0005178">
    <property type="term" value="F:integrin binding"/>
    <property type="evidence" value="ECO:0007669"/>
    <property type="project" value="TreeGrafter"/>
</dbReference>
<keyword evidence="4" id="KW-1185">Reference proteome</keyword>
<dbReference type="GO" id="GO:0009277">
    <property type="term" value="C:fungal-type cell wall"/>
    <property type="evidence" value="ECO:0007669"/>
    <property type="project" value="TreeGrafter"/>
</dbReference>
<dbReference type="AlphaFoldDB" id="A0A6A5W2D9"/>
<dbReference type="PANTHER" id="PTHR39399">
    <property type="entry name" value="PROTEIN ZPS1"/>
    <property type="match status" value="1"/>
</dbReference>
<protein>
    <submittedName>
        <fullName evidence="3">Zincin</fullName>
    </submittedName>
</protein>
<dbReference type="Pfam" id="PF13933">
    <property type="entry name" value="HRXXH"/>
    <property type="match status" value="1"/>
</dbReference>
<evidence type="ECO:0000256" key="1">
    <source>
        <dbReference type="SAM" id="SignalP"/>
    </source>
</evidence>
<dbReference type="Gene3D" id="3.40.390.10">
    <property type="entry name" value="Collagenase (Catalytic Domain)"/>
    <property type="match status" value="1"/>
</dbReference>
<dbReference type="InterPro" id="IPR029482">
    <property type="entry name" value="HRXXH"/>
</dbReference>
<dbReference type="GO" id="GO:0005576">
    <property type="term" value="C:extracellular region"/>
    <property type="evidence" value="ECO:0007669"/>
    <property type="project" value="TreeGrafter"/>
</dbReference>
<dbReference type="GO" id="GO:0008237">
    <property type="term" value="F:metallopeptidase activity"/>
    <property type="evidence" value="ECO:0007669"/>
    <property type="project" value="InterPro"/>
</dbReference>
<proteinExistence type="predicted"/>
<accession>A0A6A5W2D9</accession>
<dbReference type="GO" id="GO:0009986">
    <property type="term" value="C:cell surface"/>
    <property type="evidence" value="ECO:0007669"/>
    <property type="project" value="TreeGrafter"/>
</dbReference>
<organism evidence="3 4">
    <name type="scientific">Amniculicola lignicola CBS 123094</name>
    <dbReference type="NCBI Taxonomy" id="1392246"/>
    <lineage>
        <taxon>Eukaryota</taxon>
        <taxon>Fungi</taxon>
        <taxon>Dikarya</taxon>
        <taxon>Ascomycota</taxon>
        <taxon>Pezizomycotina</taxon>
        <taxon>Dothideomycetes</taxon>
        <taxon>Pleosporomycetidae</taxon>
        <taxon>Pleosporales</taxon>
        <taxon>Amniculicolaceae</taxon>
        <taxon>Amniculicola</taxon>
    </lineage>
</organism>
<dbReference type="OrthoDB" id="4689212at2759"/>
<name>A0A6A5W2D9_9PLEO</name>
<sequence length="293" mass="31506">MGLKQLALVGLLPFSLAAPFLPRTTPAPATTWNAGATPEFPIHSSCNSTEVIQLRKHLHDMATVANHAIDHILRYGNESTIFTKWFGSAPTAEPIGWYERLVRADRTGFQFRCDDPDHYCGPPGETGYWRGVEVAPEDVNICPLAYTLVPLEALCSRGYTLANWEITSVMVTDLMHRLLHVPSVAELVVEHYANGYTASIELAETNPEETVMNSDSLQYFALEAYAWDIAAPGVGCVGDEDAARAKYEASLASVASTAGPTATATVAATIVSATTTSAPASCHTHADGVVHCE</sequence>
<dbReference type="InterPro" id="IPR039124">
    <property type="entry name" value="PRA1-like"/>
</dbReference>
<evidence type="ECO:0000259" key="2">
    <source>
        <dbReference type="Pfam" id="PF13933"/>
    </source>
</evidence>
<evidence type="ECO:0000313" key="4">
    <source>
        <dbReference type="Proteomes" id="UP000799779"/>
    </source>
</evidence>
<dbReference type="GO" id="GO:0008270">
    <property type="term" value="F:zinc ion binding"/>
    <property type="evidence" value="ECO:0007669"/>
    <property type="project" value="TreeGrafter"/>
</dbReference>
<dbReference type="PANTHER" id="PTHR39399:SF1">
    <property type="entry name" value="PROTEIN ZPS1"/>
    <property type="match status" value="1"/>
</dbReference>
<dbReference type="SUPFAM" id="SSF55486">
    <property type="entry name" value="Metalloproteases ('zincins'), catalytic domain"/>
    <property type="match status" value="1"/>
</dbReference>
<feature type="domain" description="Putative peptidase" evidence="2">
    <location>
        <begin position="27"/>
        <end position="239"/>
    </location>
</feature>